<dbReference type="RefSeq" id="WP_187586039.1">
    <property type="nucleotide sequence ID" value="NZ_JACLHY010000016.1"/>
</dbReference>
<keyword evidence="4" id="KW-0249">Electron transport</keyword>
<dbReference type="SUPFAM" id="SSF49299">
    <property type="entry name" value="PKD domain"/>
    <property type="match status" value="1"/>
</dbReference>
<evidence type="ECO:0000256" key="6">
    <source>
        <dbReference type="PROSITE-ProRule" id="PRU00433"/>
    </source>
</evidence>
<keyword evidence="1" id="KW-0813">Transport</keyword>
<evidence type="ECO:0000256" key="3">
    <source>
        <dbReference type="ARBA" id="ARBA00022723"/>
    </source>
</evidence>
<dbReference type="EMBL" id="JACLHY010000016">
    <property type="protein sequence ID" value="MBC8769330.1"/>
    <property type="molecule type" value="Genomic_DNA"/>
</dbReference>
<gene>
    <name evidence="9" type="ORF">H4O18_15135</name>
</gene>
<dbReference type="InterPro" id="IPR036909">
    <property type="entry name" value="Cyt_c-like_dom_sf"/>
</dbReference>
<keyword evidence="10" id="KW-1185">Reference proteome</keyword>
<dbReference type="Gene3D" id="2.120.10.30">
    <property type="entry name" value="TolB, C-terminal domain"/>
    <property type="match status" value="1"/>
</dbReference>
<evidence type="ECO:0000259" key="7">
    <source>
        <dbReference type="PROSITE" id="PS50093"/>
    </source>
</evidence>
<dbReference type="CDD" id="cd00146">
    <property type="entry name" value="PKD"/>
    <property type="match status" value="1"/>
</dbReference>
<dbReference type="PANTHER" id="PTHR19328:SF75">
    <property type="entry name" value="ALDOSE SUGAR DEHYDROGENASE YLII"/>
    <property type="match status" value="1"/>
</dbReference>
<dbReference type="InterPro" id="IPR009056">
    <property type="entry name" value="Cyt_c-like_dom"/>
</dbReference>
<evidence type="ECO:0000259" key="8">
    <source>
        <dbReference type="PROSITE" id="PS51007"/>
    </source>
</evidence>
<dbReference type="InterPro" id="IPR011042">
    <property type="entry name" value="6-blade_b-propeller_TolB-like"/>
</dbReference>
<dbReference type="InterPro" id="IPR011041">
    <property type="entry name" value="Quinoprot_gluc/sorb_DH_b-prop"/>
</dbReference>
<dbReference type="Pfam" id="PF18911">
    <property type="entry name" value="PKD_4"/>
    <property type="match status" value="1"/>
</dbReference>
<dbReference type="PROSITE" id="PS50093">
    <property type="entry name" value="PKD"/>
    <property type="match status" value="1"/>
</dbReference>
<keyword evidence="2 6" id="KW-0349">Heme</keyword>
<evidence type="ECO:0000256" key="1">
    <source>
        <dbReference type="ARBA" id="ARBA00022448"/>
    </source>
</evidence>
<evidence type="ECO:0000256" key="4">
    <source>
        <dbReference type="ARBA" id="ARBA00022982"/>
    </source>
</evidence>
<name>A0ABR7QQ66_9FLAO</name>
<dbReference type="InterPro" id="IPR002324">
    <property type="entry name" value="Cyt_c_ID"/>
</dbReference>
<dbReference type="Gene3D" id="2.60.40.10">
    <property type="entry name" value="Immunoglobulins"/>
    <property type="match status" value="1"/>
</dbReference>
<dbReference type="InterPro" id="IPR035986">
    <property type="entry name" value="PKD_dom_sf"/>
</dbReference>
<dbReference type="PANTHER" id="PTHR19328">
    <property type="entry name" value="HEDGEHOG-INTERACTING PROTEIN"/>
    <property type="match status" value="1"/>
</dbReference>
<dbReference type="Gene3D" id="1.10.760.10">
    <property type="entry name" value="Cytochrome c-like domain"/>
    <property type="match status" value="1"/>
</dbReference>
<dbReference type="Proteomes" id="UP000618952">
    <property type="component" value="Unassembled WGS sequence"/>
</dbReference>
<dbReference type="InterPro" id="IPR013783">
    <property type="entry name" value="Ig-like_fold"/>
</dbReference>
<comment type="caution">
    <text evidence="9">The sequence shown here is derived from an EMBL/GenBank/DDBJ whole genome shotgun (WGS) entry which is preliminary data.</text>
</comment>
<feature type="domain" description="PKD" evidence="7">
    <location>
        <begin position="476"/>
        <end position="557"/>
    </location>
</feature>
<organism evidence="9 10">
    <name type="scientific">Arenibacter arenosicollis</name>
    <dbReference type="NCBI Taxonomy" id="2762274"/>
    <lineage>
        <taxon>Bacteria</taxon>
        <taxon>Pseudomonadati</taxon>
        <taxon>Bacteroidota</taxon>
        <taxon>Flavobacteriia</taxon>
        <taxon>Flavobacteriales</taxon>
        <taxon>Flavobacteriaceae</taxon>
        <taxon>Arenibacter</taxon>
    </lineage>
</organism>
<keyword evidence="3 6" id="KW-0479">Metal-binding</keyword>
<dbReference type="PRINTS" id="PR00606">
    <property type="entry name" value="CYTCHROMECID"/>
</dbReference>
<sequence length="892" mass="99734">MLLGFLGISLSFCHRPLEIVEIPDEHRFRKVVLTEETMDPTALSVAYDGKVYFAEDIGTIKVYNPNSNSVSIVGQLKVFSCGEEGLIGMTLDPDFEINGWLYVNRTVSDFMDMPCGEVYKNPEIRFEDPTSNQLISRFTVINDTLDMSSEKVLLKAPNQHMRHIGGSLAFDGDGNLYISIGENTHPGFLNPYAPLDERPGRKNYDTQRTSANTMDYRGKILRIHPEDDGTYSIPSGNLFEKNDPLALPEIYVMGCRNPFRISVDKETNTLYWGEVGPDAYADIPRGPRGYDEINATTEGGFFGWPYFIANNLAYAKYDYDTEKAGKLFDTNRPENTSPNNTGKKILPPAKPALIWYPYAASEEYPELGEGGRTAMAGPVYHYNSNNNSILKFPSYFDKALFIYDWMRGWIKVVRIDENGKLIKIEDFMPSTRFISPIDMQFGPDGSLYVLEFGTTWGANPDARLIKIEYIQGNRPPHIEIAANKSVGTTPLTIHFKSEGTVAYDKDDNLKYEWKFNSKEVQSSERNPTFTFKDPGIYQVTLTVTDNEGATATADLQIKAGNDAPQLTIDMPSRGSFYWDKDKIPYRILLTDKEDGSLANGDIDPSKVQVSLEWMKGNYTLETSTNGMGTLKSQGEKLIGESDCRSCHKTSERAIGPSFLEVAKKYKDDLDATDYIAQKILSGGSGVWGDISMSAHPLFSKADTRRMADYILSLAKEKTNIKEMGVEGIIDISNTHGKEDITFVLKASYTDLGASGMEPITVSAIKMLQPPKLEAENFSTQRDALSEVGDNGVSMGFASTYISFKNIDLTAVDSITFGYSYKGPECFITIRTGSPDGEIIGKARFTNIPKSKNKLTIPIKETSGSQEIFFLHDKAPDIHEEIYLDWISFHKRE</sequence>
<dbReference type="PROSITE" id="PS51007">
    <property type="entry name" value="CYTC"/>
    <property type="match status" value="1"/>
</dbReference>
<keyword evidence="5 6" id="KW-0408">Iron</keyword>
<evidence type="ECO:0000256" key="2">
    <source>
        <dbReference type="ARBA" id="ARBA00022617"/>
    </source>
</evidence>
<dbReference type="InterPro" id="IPR022409">
    <property type="entry name" value="PKD/Chitinase_dom"/>
</dbReference>
<evidence type="ECO:0000313" key="10">
    <source>
        <dbReference type="Proteomes" id="UP000618952"/>
    </source>
</evidence>
<reference evidence="9 10" key="1">
    <citation type="submission" date="2020-08" db="EMBL/GenBank/DDBJ databases">
        <title>Arenibacter gaetbuli sp. nov., isolated from a sand dune.</title>
        <authorList>
            <person name="Park S."/>
            <person name="Yoon J.-H."/>
        </authorList>
    </citation>
    <scope>NUCLEOTIDE SEQUENCE [LARGE SCALE GENOMIC DNA]</scope>
    <source>
        <strain evidence="9 10">BSSL-BM3</strain>
    </source>
</reference>
<dbReference type="SMART" id="SM00089">
    <property type="entry name" value="PKD"/>
    <property type="match status" value="1"/>
</dbReference>
<dbReference type="SUPFAM" id="SSF46626">
    <property type="entry name" value="Cytochrome c"/>
    <property type="match status" value="1"/>
</dbReference>
<dbReference type="InterPro" id="IPR012938">
    <property type="entry name" value="Glc/Sorbosone_DH"/>
</dbReference>
<dbReference type="Gene3D" id="2.60.120.260">
    <property type="entry name" value="Galactose-binding domain-like"/>
    <property type="match status" value="1"/>
</dbReference>
<dbReference type="SUPFAM" id="SSF50952">
    <property type="entry name" value="Soluble quinoprotein glucose dehydrogenase"/>
    <property type="match status" value="1"/>
</dbReference>
<proteinExistence type="predicted"/>
<accession>A0ABR7QQ66</accession>
<dbReference type="Pfam" id="PF07995">
    <property type="entry name" value="GSDH"/>
    <property type="match status" value="1"/>
</dbReference>
<evidence type="ECO:0000256" key="5">
    <source>
        <dbReference type="ARBA" id="ARBA00023004"/>
    </source>
</evidence>
<dbReference type="Pfam" id="PF00034">
    <property type="entry name" value="Cytochrom_C"/>
    <property type="match status" value="1"/>
</dbReference>
<feature type="domain" description="Cytochrome c" evidence="8">
    <location>
        <begin position="629"/>
        <end position="714"/>
    </location>
</feature>
<protein>
    <submittedName>
        <fullName evidence="9">PQQ-dependent sugar dehydrogenase</fullName>
    </submittedName>
</protein>
<evidence type="ECO:0000313" key="9">
    <source>
        <dbReference type="EMBL" id="MBC8769330.1"/>
    </source>
</evidence>
<dbReference type="CDD" id="cd04084">
    <property type="entry name" value="CBM6_xylanase-like"/>
    <property type="match status" value="1"/>
</dbReference>
<dbReference type="InterPro" id="IPR000601">
    <property type="entry name" value="PKD_dom"/>
</dbReference>